<proteinExistence type="predicted"/>
<dbReference type="Pfam" id="PF20236">
    <property type="entry name" value="DUF6593"/>
    <property type="match status" value="1"/>
</dbReference>
<accession>A0A0C3BMU8</accession>
<organism evidence="2 3">
    <name type="scientific">Serendipita vermifera MAFF 305830</name>
    <dbReference type="NCBI Taxonomy" id="933852"/>
    <lineage>
        <taxon>Eukaryota</taxon>
        <taxon>Fungi</taxon>
        <taxon>Dikarya</taxon>
        <taxon>Basidiomycota</taxon>
        <taxon>Agaricomycotina</taxon>
        <taxon>Agaricomycetes</taxon>
        <taxon>Sebacinales</taxon>
        <taxon>Serendipitaceae</taxon>
        <taxon>Serendipita</taxon>
    </lineage>
</organism>
<protein>
    <recommendedName>
        <fullName evidence="1">DUF6593 domain-containing protein</fullName>
    </recommendedName>
</protein>
<dbReference type="HOGENOM" id="CLU_103808_0_0_1"/>
<evidence type="ECO:0000313" key="2">
    <source>
        <dbReference type="EMBL" id="KIM33434.1"/>
    </source>
</evidence>
<evidence type="ECO:0000313" key="3">
    <source>
        <dbReference type="Proteomes" id="UP000054097"/>
    </source>
</evidence>
<name>A0A0C3BMU8_SERVB</name>
<reference evidence="3" key="2">
    <citation type="submission" date="2015-01" db="EMBL/GenBank/DDBJ databases">
        <title>Evolutionary Origins and Diversification of the Mycorrhizal Mutualists.</title>
        <authorList>
            <consortium name="DOE Joint Genome Institute"/>
            <consortium name="Mycorrhizal Genomics Consortium"/>
            <person name="Kohler A."/>
            <person name="Kuo A."/>
            <person name="Nagy L.G."/>
            <person name="Floudas D."/>
            <person name="Copeland A."/>
            <person name="Barry K.W."/>
            <person name="Cichocki N."/>
            <person name="Veneault-Fourrey C."/>
            <person name="LaButti K."/>
            <person name="Lindquist E.A."/>
            <person name="Lipzen A."/>
            <person name="Lundell T."/>
            <person name="Morin E."/>
            <person name="Murat C."/>
            <person name="Riley R."/>
            <person name="Ohm R."/>
            <person name="Sun H."/>
            <person name="Tunlid A."/>
            <person name="Henrissat B."/>
            <person name="Grigoriev I.V."/>
            <person name="Hibbett D.S."/>
            <person name="Martin F."/>
        </authorList>
    </citation>
    <scope>NUCLEOTIDE SEQUENCE [LARGE SCALE GENOMIC DNA]</scope>
    <source>
        <strain evidence="3">MAFF 305830</strain>
    </source>
</reference>
<dbReference type="InterPro" id="IPR046528">
    <property type="entry name" value="DUF6593"/>
</dbReference>
<sequence>MADEVLSWTSSDPRSSVLFNSNFGVNYRFVTEVDNRNVTTTTLWRAVRQSREDRLAKFEWTSNGSLGRAMIGRTTMAVSELLRPVNGDLHSSTRFFSGPDGRLYTWASSATGECILYDSNENKVAFFRPVRPTRYQLGDVYGELHFCTGQSTGTLVSQTSCHRPRVVLLASDNCFTWAASRCTLR</sequence>
<keyword evidence="3" id="KW-1185">Reference proteome</keyword>
<dbReference type="EMBL" id="KN824278">
    <property type="protein sequence ID" value="KIM33434.1"/>
    <property type="molecule type" value="Genomic_DNA"/>
</dbReference>
<dbReference type="OrthoDB" id="3332782at2759"/>
<dbReference type="STRING" id="933852.A0A0C3BMU8"/>
<dbReference type="Proteomes" id="UP000054097">
    <property type="component" value="Unassembled WGS sequence"/>
</dbReference>
<reference evidence="2 3" key="1">
    <citation type="submission" date="2014-04" db="EMBL/GenBank/DDBJ databases">
        <authorList>
            <consortium name="DOE Joint Genome Institute"/>
            <person name="Kuo A."/>
            <person name="Zuccaro A."/>
            <person name="Kohler A."/>
            <person name="Nagy L.G."/>
            <person name="Floudas D."/>
            <person name="Copeland A."/>
            <person name="Barry K.W."/>
            <person name="Cichocki N."/>
            <person name="Veneault-Fourrey C."/>
            <person name="LaButti K."/>
            <person name="Lindquist E.A."/>
            <person name="Lipzen A."/>
            <person name="Lundell T."/>
            <person name="Morin E."/>
            <person name="Murat C."/>
            <person name="Sun H."/>
            <person name="Tunlid A."/>
            <person name="Henrissat B."/>
            <person name="Grigoriev I.V."/>
            <person name="Hibbett D.S."/>
            <person name="Martin F."/>
            <person name="Nordberg H.P."/>
            <person name="Cantor M.N."/>
            <person name="Hua S.X."/>
        </authorList>
    </citation>
    <scope>NUCLEOTIDE SEQUENCE [LARGE SCALE GENOMIC DNA]</scope>
    <source>
        <strain evidence="2 3">MAFF 305830</strain>
    </source>
</reference>
<feature type="domain" description="DUF6593" evidence="1">
    <location>
        <begin position="12"/>
        <end position="131"/>
    </location>
</feature>
<evidence type="ECO:0000259" key="1">
    <source>
        <dbReference type="Pfam" id="PF20236"/>
    </source>
</evidence>
<gene>
    <name evidence="2" type="ORF">M408DRAFT_154342</name>
</gene>
<dbReference type="AlphaFoldDB" id="A0A0C3BMU8"/>